<dbReference type="EMBL" id="MK373770">
    <property type="protein sequence ID" value="QBQ76453.1"/>
    <property type="molecule type" value="Genomic_DNA"/>
</dbReference>
<organism evidence="1 2">
    <name type="scientific">Escherichia phage vB_EcoP_WFI101126</name>
    <dbReference type="NCBI Taxonomy" id="2508203"/>
    <lineage>
        <taxon>Viruses</taxon>
        <taxon>Duplodnaviria</taxon>
        <taxon>Heunggongvirae</taxon>
        <taxon>Uroviricota</taxon>
        <taxon>Caudoviricetes</taxon>
        <taxon>Mktvariviridae</taxon>
        <taxon>Gordonclarkvirinae</taxon>
        <taxon>Kuravirus</taxon>
        <taxon>Kuravirus WFI101126</taxon>
    </lineage>
</organism>
<protein>
    <submittedName>
        <fullName evidence="1">Uncharacterized protein</fullName>
    </submittedName>
</protein>
<reference evidence="1 2" key="1">
    <citation type="submission" date="2019-01" db="EMBL/GenBank/DDBJ databases">
        <title>Still something new to discover - new insights into E. coli phage diversity and taxonomy.</title>
        <authorList>
            <person name="Korf I.H.E."/>
            <person name="Adriaennsens E."/>
            <person name="Dreiseikelmann B."/>
            <person name="Kropinski A."/>
            <person name="Nimtz M."/>
            <person name="Meier-Kolthoff J.P."/>
            <person name="Rohde M."/>
            <person name="van Raaij M."/>
            <person name="Wittmann J."/>
        </authorList>
    </citation>
    <scope>NUCLEOTIDE SEQUENCE [LARGE SCALE GENOMIC DNA]</scope>
</reference>
<name>A0A482MT42_9CAUD</name>
<sequence>MNRLLFLEVNQIGSTEESQGALKMNVQTSEENWDV</sequence>
<evidence type="ECO:0000313" key="1">
    <source>
        <dbReference type="EMBL" id="QBQ76453.1"/>
    </source>
</evidence>
<evidence type="ECO:0000313" key="2">
    <source>
        <dbReference type="Proteomes" id="UP000306560"/>
    </source>
</evidence>
<dbReference type="Proteomes" id="UP000306560">
    <property type="component" value="Segment"/>
</dbReference>
<keyword evidence="2" id="KW-1185">Reference proteome</keyword>
<accession>A0A482MT42</accession>
<proteinExistence type="predicted"/>
<gene>
    <name evidence="1" type="ORF">WFI101126_00025</name>
</gene>